<feature type="region of interest" description="Disordered" evidence="9">
    <location>
        <begin position="1"/>
        <end position="23"/>
    </location>
</feature>
<accession>A0A429XJN7</accession>
<dbReference type="EMBL" id="RXFM01000045">
    <property type="protein sequence ID" value="RST66224.1"/>
    <property type="molecule type" value="Genomic_DNA"/>
</dbReference>
<dbReference type="NCBIfam" id="TIGR00029">
    <property type="entry name" value="S20"/>
    <property type="match status" value="1"/>
</dbReference>
<protein>
    <recommendedName>
        <fullName evidence="7 8">Small ribosomal subunit protein bS20</fullName>
    </recommendedName>
</protein>
<organism evidence="10 11">
    <name type="scientific">Candidatus Aquarickettsia rohweri</name>
    <dbReference type="NCBI Taxonomy" id="2602574"/>
    <lineage>
        <taxon>Bacteria</taxon>
        <taxon>Pseudomonadati</taxon>
        <taxon>Pseudomonadota</taxon>
        <taxon>Alphaproteobacteria</taxon>
        <taxon>Rickettsiales</taxon>
        <taxon>Candidatus Midichloriaceae</taxon>
        <taxon>Candidatus Aquarickettsia</taxon>
    </lineage>
</organism>
<evidence type="ECO:0000313" key="11">
    <source>
        <dbReference type="Proteomes" id="UP000279470"/>
    </source>
</evidence>
<comment type="caution">
    <text evidence="10">The sequence shown here is derived from an EMBL/GenBank/DDBJ whole genome shotgun (WGS) entry which is preliminary data.</text>
</comment>
<name>A0A429XJN7_9RICK</name>
<dbReference type="GO" id="GO:0015935">
    <property type="term" value="C:small ribosomal subunit"/>
    <property type="evidence" value="ECO:0007669"/>
    <property type="project" value="TreeGrafter"/>
</dbReference>
<evidence type="ECO:0000256" key="2">
    <source>
        <dbReference type="ARBA" id="ARBA00007634"/>
    </source>
</evidence>
<dbReference type="GO" id="GO:0070181">
    <property type="term" value="F:small ribosomal subunit rRNA binding"/>
    <property type="evidence" value="ECO:0007669"/>
    <property type="project" value="TreeGrafter"/>
</dbReference>
<keyword evidence="6 8" id="KW-0687">Ribonucleoprotein</keyword>
<dbReference type="RefSeq" id="WP_126044810.1">
    <property type="nucleotide sequence ID" value="NZ_RXFM01000045.1"/>
</dbReference>
<dbReference type="PANTHER" id="PTHR33398">
    <property type="entry name" value="30S RIBOSOMAL PROTEIN S20"/>
    <property type="match status" value="1"/>
</dbReference>
<evidence type="ECO:0000256" key="5">
    <source>
        <dbReference type="ARBA" id="ARBA00022980"/>
    </source>
</evidence>
<dbReference type="SUPFAM" id="SSF46992">
    <property type="entry name" value="Ribosomal protein S20"/>
    <property type="match status" value="1"/>
</dbReference>
<reference evidence="11" key="1">
    <citation type="submission" date="2018-11" db="EMBL/GenBank/DDBJ databases">
        <title>Phylogenetic, genomic, and biogeographic characterization of a novel and ubiquitous marine invertebrate-associated Rickettsiales parasite, Candidatus Marinoinvertebrata rohwerii, gen. nov., sp. nov.</title>
        <authorList>
            <person name="Klinges J.G."/>
            <person name="Rosales S.M."/>
            <person name="Mcminds R."/>
            <person name="Shaver E.C."/>
            <person name="Shantz A."/>
            <person name="Peters E.C."/>
            <person name="Burkepile D.E."/>
            <person name="Silliman B.R."/>
            <person name="Vega Thurber R.L."/>
        </authorList>
    </citation>
    <scope>NUCLEOTIDE SEQUENCE [LARGE SCALE GENOMIC DNA]</scope>
    <source>
        <strain evidence="11">a_cerv_44</strain>
    </source>
</reference>
<sequence>MAQHKSAIKAHKQSLKRALRNKSTKSKIKTFTKKLEQLVESKDFEKAKSTLSQVESVIMKSVTKKVLKLNTASRKVSRLAKKVKSLDISTAAKA</sequence>
<gene>
    <name evidence="8" type="primary">rpsT</name>
    <name evidence="10" type="ORF">EIC27_03795</name>
</gene>
<evidence type="ECO:0000256" key="9">
    <source>
        <dbReference type="SAM" id="MobiDB-lite"/>
    </source>
</evidence>
<dbReference type="Gene3D" id="1.20.58.110">
    <property type="entry name" value="Ribosomal protein S20"/>
    <property type="match status" value="1"/>
</dbReference>
<evidence type="ECO:0000256" key="7">
    <source>
        <dbReference type="ARBA" id="ARBA00035136"/>
    </source>
</evidence>
<keyword evidence="5 8" id="KW-0689">Ribosomal protein</keyword>
<evidence type="ECO:0000256" key="8">
    <source>
        <dbReference type="HAMAP-Rule" id="MF_00500"/>
    </source>
</evidence>
<dbReference type="GO" id="GO:0003735">
    <property type="term" value="F:structural constituent of ribosome"/>
    <property type="evidence" value="ECO:0007669"/>
    <property type="project" value="InterPro"/>
</dbReference>
<evidence type="ECO:0000256" key="4">
    <source>
        <dbReference type="ARBA" id="ARBA00022884"/>
    </source>
</evidence>
<evidence type="ECO:0000256" key="1">
    <source>
        <dbReference type="ARBA" id="ARBA00003134"/>
    </source>
</evidence>
<dbReference type="Proteomes" id="UP000279470">
    <property type="component" value="Unassembled WGS sequence"/>
</dbReference>
<dbReference type="PANTHER" id="PTHR33398:SF1">
    <property type="entry name" value="SMALL RIBOSOMAL SUBUNIT PROTEIN BS20C"/>
    <property type="match status" value="1"/>
</dbReference>
<comment type="function">
    <text evidence="1 8">Binds directly to 16S ribosomal RNA.</text>
</comment>
<dbReference type="HAMAP" id="MF_00500">
    <property type="entry name" value="Ribosomal_bS20"/>
    <property type="match status" value="1"/>
</dbReference>
<dbReference type="InterPro" id="IPR036510">
    <property type="entry name" value="Ribosomal_bS20_sf"/>
</dbReference>
<dbReference type="AlphaFoldDB" id="A0A429XJN7"/>
<evidence type="ECO:0000256" key="6">
    <source>
        <dbReference type="ARBA" id="ARBA00023274"/>
    </source>
</evidence>
<keyword evidence="11" id="KW-1185">Reference proteome</keyword>
<dbReference type="OrthoDB" id="9807974at2"/>
<evidence type="ECO:0000256" key="3">
    <source>
        <dbReference type="ARBA" id="ARBA00022730"/>
    </source>
</evidence>
<proteinExistence type="inferred from homology"/>
<evidence type="ECO:0000313" key="10">
    <source>
        <dbReference type="EMBL" id="RST66224.1"/>
    </source>
</evidence>
<keyword evidence="4 8" id="KW-0694">RNA-binding</keyword>
<dbReference type="InterPro" id="IPR002583">
    <property type="entry name" value="Ribosomal_bS20"/>
</dbReference>
<comment type="similarity">
    <text evidence="2 8">Belongs to the bacterial ribosomal protein bS20 family.</text>
</comment>
<dbReference type="Pfam" id="PF01649">
    <property type="entry name" value="Ribosomal_S20p"/>
    <property type="match status" value="1"/>
</dbReference>
<keyword evidence="3 8" id="KW-0699">rRNA-binding</keyword>
<dbReference type="GO" id="GO:0006412">
    <property type="term" value="P:translation"/>
    <property type="evidence" value="ECO:0007669"/>
    <property type="project" value="UniProtKB-UniRule"/>
</dbReference>